<dbReference type="EMBL" id="JBJUIK010000014">
    <property type="protein sequence ID" value="KAL3504556.1"/>
    <property type="molecule type" value="Genomic_DNA"/>
</dbReference>
<dbReference type="EMBL" id="JBJUIK010000014">
    <property type="protein sequence ID" value="KAL3504563.1"/>
    <property type="molecule type" value="Genomic_DNA"/>
</dbReference>
<evidence type="ECO:0000313" key="4">
    <source>
        <dbReference type="EMBL" id="KAL3504575.1"/>
    </source>
</evidence>
<gene>
    <name evidence="1" type="ORF">ACH5RR_034397</name>
    <name evidence="2" type="ORF">ACH5RR_034404</name>
    <name evidence="3" type="ORF">ACH5RR_034412</name>
    <name evidence="4" type="ORF">ACH5RR_034416</name>
</gene>
<dbReference type="AlphaFoldDB" id="A0ABD2YC55"/>
<name>A0ABD2YC55_9GENT</name>
<evidence type="ECO:0000313" key="2">
    <source>
        <dbReference type="EMBL" id="KAL3504563.1"/>
    </source>
</evidence>
<comment type="caution">
    <text evidence="1">The sequence shown here is derived from an EMBL/GenBank/DDBJ whole genome shotgun (WGS) entry which is preliminary data.</text>
</comment>
<evidence type="ECO:0000313" key="3">
    <source>
        <dbReference type="EMBL" id="KAL3504571.1"/>
    </source>
</evidence>
<keyword evidence="5" id="KW-1185">Reference proteome</keyword>
<accession>A0ABD2YC55</accession>
<protein>
    <submittedName>
        <fullName evidence="1">Uncharacterized protein</fullName>
    </submittedName>
</protein>
<evidence type="ECO:0000313" key="1">
    <source>
        <dbReference type="EMBL" id="KAL3504556.1"/>
    </source>
</evidence>
<organism evidence="1 5">
    <name type="scientific">Cinchona calisaya</name>
    <dbReference type="NCBI Taxonomy" id="153742"/>
    <lineage>
        <taxon>Eukaryota</taxon>
        <taxon>Viridiplantae</taxon>
        <taxon>Streptophyta</taxon>
        <taxon>Embryophyta</taxon>
        <taxon>Tracheophyta</taxon>
        <taxon>Spermatophyta</taxon>
        <taxon>Magnoliopsida</taxon>
        <taxon>eudicotyledons</taxon>
        <taxon>Gunneridae</taxon>
        <taxon>Pentapetalae</taxon>
        <taxon>asterids</taxon>
        <taxon>lamiids</taxon>
        <taxon>Gentianales</taxon>
        <taxon>Rubiaceae</taxon>
        <taxon>Cinchonoideae</taxon>
        <taxon>Cinchoneae</taxon>
        <taxon>Cinchona</taxon>
    </lineage>
</organism>
<reference evidence="1 5" key="1">
    <citation type="submission" date="2024-11" db="EMBL/GenBank/DDBJ databases">
        <title>A near-complete genome assembly of Cinchona calisaya.</title>
        <authorList>
            <person name="Lian D.C."/>
            <person name="Zhao X.W."/>
            <person name="Wei L."/>
        </authorList>
    </citation>
    <scope>NUCLEOTIDE SEQUENCE [LARGE SCALE GENOMIC DNA]</scope>
    <source>
        <tissue evidence="1">Nenye</tissue>
    </source>
</reference>
<dbReference type="EMBL" id="JBJUIK010000014">
    <property type="protein sequence ID" value="KAL3504575.1"/>
    <property type="molecule type" value="Genomic_DNA"/>
</dbReference>
<dbReference type="EMBL" id="JBJUIK010000014">
    <property type="protein sequence ID" value="KAL3504571.1"/>
    <property type="molecule type" value="Genomic_DNA"/>
</dbReference>
<evidence type="ECO:0000313" key="5">
    <source>
        <dbReference type="Proteomes" id="UP001630127"/>
    </source>
</evidence>
<dbReference type="Proteomes" id="UP001630127">
    <property type="component" value="Unassembled WGS sequence"/>
</dbReference>
<proteinExistence type="predicted"/>
<sequence>MKDIIPPGNSVKWYKLEAMDMYRDIPSPFGLISRAVWKKVQHLCLSFRDVYSWNEELNWLADHWCSNSFEHKLKRLGFATTVYELWSARNRKIFQQGHATAVDIVQKVVEDIQCARASWERIPKTRENRELALEWGLSHKIFVQICI</sequence>